<organism evidence="5 6">
    <name type="scientific">Mycetocola miduiensis</name>
    <dbReference type="NCBI Taxonomy" id="995034"/>
    <lineage>
        <taxon>Bacteria</taxon>
        <taxon>Bacillati</taxon>
        <taxon>Actinomycetota</taxon>
        <taxon>Actinomycetes</taxon>
        <taxon>Micrococcales</taxon>
        <taxon>Microbacteriaceae</taxon>
        <taxon>Mycetocola</taxon>
    </lineage>
</organism>
<keyword evidence="4" id="KW-0418">Kinase</keyword>
<dbReference type="PANTHER" id="PTHR31756:SF3">
    <property type="entry name" value="PYRUVATE, PHOSPHATE DIKINASE REGULATORY PROTEIN 1, CHLOROPLASTIC"/>
    <property type="match status" value="1"/>
</dbReference>
<dbReference type="GO" id="GO:0004674">
    <property type="term" value="F:protein serine/threonine kinase activity"/>
    <property type="evidence" value="ECO:0007669"/>
    <property type="project" value="UniProtKB-KW"/>
</dbReference>
<evidence type="ECO:0000256" key="1">
    <source>
        <dbReference type="ARBA" id="ARBA00022527"/>
    </source>
</evidence>
<evidence type="ECO:0000256" key="3">
    <source>
        <dbReference type="ARBA" id="ARBA00022741"/>
    </source>
</evidence>
<dbReference type="Proteomes" id="UP000198867">
    <property type="component" value="Unassembled WGS sequence"/>
</dbReference>
<accession>A0A1I4ZY18</accession>
<dbReference type="EMBL" id="FOVM01000002">
    <property type="protein sequence ID" value="SFN55088.1"/>
    <property type="molecule type" value="Genomic_DNA"/>
</dbReference>
<evidence type="ECO:0000313" key="5">
    <source>
        <dbReference type="EMBL" id="SFN55088.1"/>
    </source>
</evidence>
<protein>
    <submittedName>
        <fullName evidence="5">Uncharacterized protein</fullName>
    </submittedName>
</protein>
<keyword evidence="2" id="KW-0808">Transferase</keyword>
<keyword evidence="6" id="KW-1185">Reference proteome</keyword>
<dbReference type="RefSeq" id="WP_245762404.1">
    <property type="nucleotide sequence ID" value="NZ_FOVM01000002.1"/>
</dbReference>
<evidence type="ECO:0000256" key="4">
    <source>
        <dbReference type="ARBA" id="ARBA00022777"/>
    </source>
</evidence>
<keyword evidence="3" id="KW-0547">Nucleotide-binding</keyword>
<evidence type="ECO:0000256" key="2">
    <source>
        <dbReference type="ARBA" id="ARBA00022679"/>
    </source>
</evidence>
<proteinExistence type="predicted"/>
<sequence>MTAAFTDTASARAGMPGRTAFVVSDSTGVTGETIAEALLSSFPAFSFDRRTIPFVDNEATAREVAAEIDRVAAKGLRPILFLTVADAELRQILGGSQAIIIDLLGAPLNALEAELATTPSTSSRAGHKDNERRRVRKRMRAVEYAIEHDDGQGATALEVAELIIVAPSRCGKTETAMYLAIQFGLLVANVPLTDDSLHEGEGLPATVIPHVRRCFGLTSTPLRLHQVRSERWPNSAYASLQQCTRELRGAEKVYRRHGIPFLNSAMSSVEETSAAIVQAMELRTEDP</sequence>
<dbReference type="Pfam" id="PF03618">
    <property type="entry name" value="Kinase-PPPase"/>
    <property type="match status" value="1"/>
</dbReference>
<gene>
    <name evidence="5" type="ORF">SAMN05216219_1175</name>
</gene>
<reference evidence="6" key="1">
    <citation type="submission" date="2016-10" db="EMBL/GenBank/DDBJ databases">
        <authorList>
            <person name="Varghese N."/>
            <person name="Submissions S."/>
        </authorList>
    </citation>
    <scope>NUCLEOTIDE SEQUENCE [LARGE SCALE GENOMIC DNA]</scope>
    <source>
        <strain evidence="6">CGMCC 1.11101</strain>
    </source>
</reference>
<dbReference type="STRING" id="995034.SAMN05216219_1175"/>
<keyword evidence="1" id="KW-0723">Serine/threonine-protein kinase</keyword>
<dbReference type="NCBIfam" id="NF003742">
    <property type="entry name" value="PRK05339.1"/>
    <property type="match status" value="1"/>
</dbReference>
<name>A0A1I4ZY18_9MICO</name>
<dbReference type="InterPro" id="IPR005177">
    <property type="entry name" value="Kinase-pyrophosphorylase"/>
</dbReference>
<dbReference type="GO" id="GO:0005524">
    <property type="term" value="F:ATP binding"/>
    <property type="evidence" value="ECO:0007669"/>
    <property type="project" value="InterPro"/>
</dbReference>
<evidence type="ECO:0000313" key="6">
    <source>
        <dbReference type="Proteomes" id="UP000198867"/>
    </source>
</evidence>
<dbReference type="PANTHER" id="PTHR31756">
    <property type="entry name" value="PYRUVATE, PHOSPHATE DIKINASE REGULATORY PROTEIN 1, CHLOROPLASTIC"/>
    <property type="match status" value="1"/>
</dbReference>
<dbReference type="AlphaFoldDB" id="A0A1I4ZY18"/>